<gene>
    <name evidence="1" type="ORF">Aargi30884_16320</name>
</gene>
<evidence type="ECO:0008006" key="3">
    <source>
        <dbReference type="Google" id="ProtNLM"/>
    </source>
</evidence>
<name>A0A6N4TJ03_9FIRM</name>
<dbReference type="RefSeq" id="WP_163052010.1">
    <property type="nucleotide sequence ID" value="NZ_AP019695.1"/>
</dbReference>
<dbReference type="EMBL" id="AP019695">
    <property type="protein sequence ID" value="BBK22729.1"/>
    <property type="molecule type" value="Genomic_DNA"/>
</dbReference>
<dbReference type="InterPro" id="IPR049254">
    <property type="entry name" value="Phage_tail_terminator"/>
</dbReference>
<accession>A0A6N4TJ03</accession>
<dbReference type="Pfam" id="PF20765">
    <property type="entry name" value="Phage_tail_terminator_8"/>
    <property type="match status" value="1"/>
</dbReference>
<sequence>MIGIDEIKSALSALLKKTEDIDVFYTRVEKTEGSESLERYFHVALIPVSSELFGSMMRDRAFFIDVSYINDHADANTFYAWMEKMDEAILPCIHISDRYITVESANFKIIDEVGHFTFTLKFMDIAETVQEGETAQDITISFK</sequence>
<organism evidence="1 2">
    <name type="scientific">Amedibacterium intestinale</name>
    <dbReference type="NCBI Taxonomy" id="2583452"/>
    <lineage>
        <taxon>Bacteria</taxon>
        <taxon>Bacillati</taxon>
        <taxon>Bacillota</taxon>
        <taxon>Erysipelotrichia</taxon>
        <taxon>Erysipelotrichales</taxon>
        <taxon>Erysipelotrichaceae</taxon>
        <taxon>Amedibacterium</taxon>
    </lineage>
</organism>
<reference evidence="2" key="1">
    <citation type="submission" date="2019-05" db="EMBL/GenBank/DDBJ databases">
        <title>Complete genome sequencing of Absiella argi strain JCM 30884.</title>
        <authorList>
            <person name="Sakamoto M."/>
            <person name="Murakami T."/>
            <person name="Mori H."/>
        </authorList>
    </citation>
    <scope>NUCLEOTIDE SEQUENCE [LARGE SCALE GENOMIC DNA]</scope>
    <source>
        <strain evidence="2">JCM 30884</strain>
    </source>
</reference>
<evidence type="ECO:0000313" key="2">
    <source>
        <dbReference type="Proteomes" id="UP000464754"/>
    </source>
</evidence>
<proteinExistence type="predicted"/>
<dbReference type="KEGG" id="aarg:Aargi30884_16320"/>
<dbReference type="AlphaFoldDB" id="A0A6N4TJ03"/>
<keyword evidence="2" id="KW-1185">Reference proteome</keyword>
<evidence type="ECO:0000313" key="1">
    <source>
        <dbReference type="EMBL" id="BBK22729.1"/>
    </source>
</evidence>
<dbReference type="Proteomes" id="UP000464754">
    <property type="component" value="Chromosome"/>
</dbReference>
<protein>
    <recommendedName>
        <fullName evidence="3">Phage protein</fullName>
    </recommendedName>
</protein>